<comment type="similarity">
    <text evidence="1">Belongs to the AAA ATPase family. PCH2 subfamily.</text>
</comment>
<evidence type="ECO:0000259" key="6">
    <source>
        <dbReference type="SMART" id="SM00382"/>
    </source>
</evidence>
<dbReference type="InterPro" id="IPR044539">
    <property type="entry name" value="Pch2-like"/>
</dbReference>
<dbReference type="EMBL" id="JAVRJZ010000015">
    <property type="protein sequence ID" value="KAK2712483.1"/>
    <property type="molecule type" value="Genomic_DNA"/>
</dbReference>
<evidence type="ECO:0000256" key="2">
    <source>
        <dbReference type="ARBA" id="ARBA00022741"/>
    </source>
</evidence>
<evidence type="ECO:0000256" key="4">
    <source>
        <dbReference type="ARBA" id="ARBA00023254"/>
    </source>
</evidence>
<proteinExistence type="inferred from homology"/>
<dbReference type="GO" id="GO:0007131">
    <property type="term" value="P:reciprocal meiotic recombination"/>
    <property type="evidence" value="ECO:0007669"/>
    <property type="project" value="TreeGrafter"/>
</dbReference>
<keyword evidence="2 5" id="KW-0547">Nucleotide-binding</keyword>
<sequence>MNFVSQLNDGNGRDVNHYPKHLKLYNLIVECAVKDLNFEERKQQIIQHLKSSISSLESITRAEFYLDPKILGSLDFELDYIQCFVAPLKSLKLGSEVEFPFNTSCISDIKVHVFKLSNDEPAEECLDDEEEDSVAATVWTVPSREWIYLWDSLIYDEGIKEKLLHYAYVSMMLADKRIKKDILCVNKVILLYGPTGSGKTSLCKALAQKLAIRFSNRFSSANLVEINSHSLFSKYFSESGKLVQKMFNSIYELAENPNSLVMVLIDEVESLALARKSAANRSEPGDSIRVVNAMLTQLDRIKKFPNVLIFVTSNMTSSIDLAFVDRADIKQYIGNPKCGVIESILESCIKELIQKGVLSSDRAQGESRLRNGTSKGELYFNDTLKEIAVKCEGLSGRCLRKLPVLALVDGCYDEVMPLSEFFFSLSSVIDKQHKVQAELGQEFL</sequence>
<dbReference type="AlphaFoldDB" id="A0AA88KYN7"/>
<protein>
    <recommendedName>
        <fullName evidence="6">AAA+ ATPase domain-containing protein</fullName>
    </recommendedName>
</protein>
<dbReference type="GO" id="GO:0051598">
    <property type="term" value="P:meiotic recombination checkpoint signaling"/>
    <property type="evidence" value="ECO:0007669"/>
    <property type="project" value="TreeGrafter"/>
</dbReference>
<reference evidence="7" key="1">
    <citation type="submission" date="2023-07" db="EMBL/GenBank/DDBJ databases">
        <title>Chromosome-level genome assembly of Artemia franciscana.</title>
        <authorList>
            <person name="Jo E."/>
        </authorList>
    </citation>
    <scope>NUCLEOTIDE SEQUENCE</scope>
    <source>
        <tissue evidence="7">Whole body</tissue>
    </source>
</reference>
<dbReference type="SUPFAM" id="SSF52540">
    <property type="entry name" value="P-loop containing nucleoside triphosphate hydrolases"/>
    <property type="match status" value="1"/>
</dbReference>
<dbReference type="FunFam" id="3.40.50.300:FF:001494">
    <property type="entry name" value="Pachytene checkpoint component Pch2"/>
    <property type="match status" value="1"/>
</dbReference>
<evidence type="ECO:0000313" key="8">
    <source>
        <dbReference type="Proteomes" id="UP001187531"/>
    </source>
</evidence>
<feature type="domain" description="AAA+ ATPase" evidence="6">
    <location>
        <begin position="185"/>
        <end position="337"/>
    </location>
</feature>
<evidence type="ECO:0000256" key="5">
    <source>
        <dbReference type="RuleBase" id="RU003651"/>
    </source>
</evidence>
<dbReference type="InterPro" id="IPR003960">
    <property type="entry name" value="ATPase_AAA_CS"/>
</dbReference>
<evidence type="ECO:0000313" key="7">
    <source>
        <dbReference type="EMBL" id="KAK2712483.1"/>
    </source>
</evidence>
<dbReference type="GO" id="GO:0016887">
    <property type="term" value="F:ATP hydrolysis activity"/>
    <property type="evidence" value="ECO:0007669"/>
    <property type="project" value="InterPro"/>
</dbReference>
<dbReference type="GO" id="GO:0005634">
    <property type="term" value="C:nucleus"/>
    <property type="evidence" value="ECO:0007669"/>
    <property type="project" value="TreeGrafter"/>
</dbReference>
<dbReference type="GO" id="GO:0005524">
    <property type="term" value="F:ATP binding"/>
    <property type="evidence" value="ECO:0007669"/>
    <property type="project" value="UniProtKB-KW"/>
</dbReference>
<organism evidence="7 8">
    <name type="scientific">Artemia franciscana</name>
    <name type="common">Brine shrimp</name>
    <name type="synonym">Artemia sanfranciscana</name>
    <dbReference type="NCBI Taxonomy" id="6661"/>
    <lineage>
        <taxon>Eukaryota</taxon>
        <taxon>Metazoa</taxon>
        <taxon>Ecdysozoa</taxon>
        <taxon>Arthropoda</taxon>
        <taxon>Crustacea</taxon>
        <taxon>Branchiopoda</taxon>
        <taxon>Anostraca</taxon>
        <taxon>Artemiidae</taxon>
        <taxon>Artemia</taxon>
    </lineage>
</organism>
<keyword evidence="4" id="KW-0469">Meiosis</keyword>
<keyword evidence="3 5" id="KW-0067">ATP-binding</keyword>
<dbReference type="InterPro" id="IPR003593">
    <property type="entry name" value="AAA+_ATPase"/>
</dbReference>
<dbReference type="Pfam" id="PF23242">
    <property type="entry name" value="AAA_lid_TRIP13_C"/>
    <property type="match status" value="1"/>
</dbReference>
<dbReference type="PANTHER" id="PTHR45991:SF1">
    <property type="entry name" value="PACHYTENE CHECKPOINT PROTEIN 2 HOMOLOG"/>
    <property type="match status" value="1"/>
</dbReference>
<dbReference type="Proteomes" id="UP001187531">
    <property type="component" value="Unassembled WGS sequence"/>
</dbReference>
<dbReference type="InterPro" id="IPR003959">
    <property type="entry name" value="ATPase_AAA_core"/>
</dbReference>
<dbReference type="PANTHER" id="PTHR45991">
    <property type="entry name" value="PACHYTENE CHECKPOINT PROTEIN 2"/>
    <property type="match status" value="1"/>
</dbReference>
<name>A0AA88KYN7_ARTSF</name>
<dbReference type="SMART" id="SM00382">
    <property type="entry name" value="AAA"/>
    <property type="match status" value="1"/>
</dbReference>
<gene>
    <name evidence="7" type="ORF">QYM36_011242</name>
</gene>
<dbReference type="GO" id="GO:0005694">
    <property type="term" value="C:chromosome"/>
    <property type="evidence" value="ECO:0007669"/>
    <property type="project" value="TreeGrafter"/>
</dbReference>
<dbReference type="PRINTS" id="PR00300">
    <property type="entry name" value="CLPPROTEASEA"/>
</dbReference>
<dbReference type="PROSITE" id="PS00674">
    <property type="entry name" value="AAA"/>
    <property type="match status" value="1"/>
</dbReference>
<keyword evidence="8" id="KW-1185">Reference proteome</keyword>
<dbReference type="InterPro" id="IPR058249">
    <property type="entry name" value="Pch2_C"/>
</dbReference>
<dbReference type="InterPro" id="IPR027417">
    <property type="entry name" value="P-loop_NTPase"/>
</dbReference>
<accession>A0AA88KYN7</accession>
<evidence type="ECO:0000256" key="1">
    <source>
        <dbReference type="ARBA" id="ARBA00007271"/>
    </source>
</evidence>
<evidence type="ECO:0000256" key="3">
    <source>
        <dbReference type="ARBA" id="ARBA00022840"/>
    </source>
</evidence>
<dbReference type="InterPro" id="IPR001270">
    <property type="entry name" value="ClpA/B"/>
</dbReference>
<dbReference type="Gene3D" id="3.40.50.300">
    <property type="entry name" value="P-loop containing nucleotide triphosphate hydrolases"/>
    <property type="match status" value="1"/>
</dbReference>
<dbReference type="Pfam" id="PF00004">
    <property type="entry name" value="AAA"/>
    <property type="match status" value="1"/>
</dbReference>
<comment type="caution">
    <text evidence="7">The sequence shown here is derived from an EMBL/GenBank/DDBJ whole genome shotgun (WGS) entry which is preliminary data.</text>
</comment>